<keyword evidence="3" id="KW-1185">Reference proteome</keyword>
<accession>A0ABU9MWZ8</accession>
<evidence type="ECO:0008006" key="4">
    <source>
        <dbReference type="Google" id="ProtNLM"/>
    </source>
</evidence>
<name>A0ABU9MWZ8_9GAMM</name>
<protein>
    <recommendedName>
        <fullName evidence="4">Lipoprotein</fullName>
    </recommendedName>
</protein>
<organism evidence="2 3">
    <name type="scientific">Pseudoalteromonas qingdaonensis</name>
    <dbReference type="NCBI Taxonomy" id="3131913"/>
    <lineage>
        <taxon>Bacteria</taxon>
        <taxon>Pseudomonadati</taxon>
        <taxon>Pseudomonadota</taxon>
        <taxon>Gammaproteobacteria</taxon>
        <taxon>Alteromonadales</taxon>
        <taxon>Pseudoalteromonadaceae</taxon>
        <taxon>Pseudoalteromonas</taxon>
    </lineage>
</organism>
<evidence type="ECO:0000313" key="2">
    <source>
        <dbReference type="EMBL" id="MEM0515790.1"/>
    </source>
</evidence>
<dbReference type="PROSITE" id="PS51257">
    <property type="entry name" value="PROKAR_LIPOPROTEIN"/>
    <property type="match status" value="1"/>
</dbReference>
<sequence>MKKIGLTCVLAAAFTLAGCGSTPPRVAQDKVVTINGAEMTFGGVYNVDKNHLEVSINGEPVMKGRFAPYTPTLNLSTAYQGEDISTYCYFGSVLQERGGKFGMIAGIVQASQQKSGDKCEIKVDGEIKEHLYF</sequence>
<evidence type="ECO:0000313" key="3">
    <source>
        <dbReference type="Proteomes" id="UP001447008"/>
    </source>
</evidence>
<feature type="signal peptide" evidence="1">
    <location>
        <begin position="1"/>
        <end position="27"/>
    </location>
</feature>
<evidence type="ECO:0000256" key="1">
    <source>
        <dbReference type="SAM" id="SignalP"/>
    </source>
</evidence>
<proteinExistence type="predicted"/>
<comment type="caution">
    <text evidence="2">The sequence shown here is derived from an EMBL/GenBank/DDBJ whole genome shotgun (WGS) entry which is preliminary data.</text>
</comment>
<dbReference type="EMBL" id="JBCGCU010000010">
    <property type="protein sequence ID" value="MEM0515790.1"/>
    <property type="molecule type" value="Genomic_DNA"/>
</dbReference>
<dbReference type="Proteomes" id="UP001447008">
    <property type="component" value="Unassembled WGS sequence"/>
</dbReference>
<gene>
    <name evidence="2" type="ORF">WCN91_10270</name>
</gene>
<keyword evidence="1" id="KW-0732">Signal</keyword>
<reference evidence="2 3" key="1">
    <citation type="submission" date="2024-03" db="EMBL/GenBank/DDBJ databases">
        <title>Pseudoalteromonas qingdaonensis sp. nov., isolated from the intestines of marine benthic organisms.</title>
        <authorList>
            <person name="Lin X."/>
            <person name="Fang S."/>
            <person name="Hu X."/>
        </authorList>
    </citation>
    <scope>NUCLEOTIDE SEQUENCE [LARGE SCALE GENOMIC DNA]</scope>
    <source>
        <strain evidence="2 3">YIC-827</strain>
    </source>
</reference>
<feature type="chain" id="PRO_5046985575" description="Lipoprotein" evidence="1">
    <location>
        <begin position="28"/>
        <end position="133"/>
    </location>
</feature>
<dbReference type="RefSeq" id="WP_342678733.1">
    <property type="nucleotide sequence ID" value="NZ_JBCGCU010000010.1"/>
</dbReference>